<dbReference type="Gene3D" id="3.40.50.1360">
    <property type="match status" value="1"/>
</dbReference>
<organism evidence="9 10">
    <name type="scientific">Mangrovibacterium marinum</name>
    <dbReference type="NCBI Taxonomy" id="1639118"/>
    <lineage>
        <taxon>Bacteria</taxon>
        <taxon>Pseudomonadati</taxon>
        <taxon>Bacteroidota</taxon>
        <taxon>Bacteroidia</taxon>
        <taxon>Marinilabiliales</taxon>
        <taxon>Prolixibacteraceae</taxon>
        <taxon>Mangrovibacterium</taxon>
    </lineage>
</organism>
<keyword evidence="7" id="KW-0378">Hydrolase</keyword>
<evidence type="ECO:0000256" key="5">
    <source>
        <dbReference type="ARBA" id="ARBA00013198"/>
    </source>
</evidence>
<dbReference type="AlphaFoldDB" id="A0A2T5C4W0"/>
<dbReference type="CDD" id="cd01400">
    <property type="entry name" value="6PGL"/>
    <property type="match status" value="1"/>
</dbReference>
<comment type="similarity">
    <text evidence="4 7">Belongs to the glucosamine/galactosamine-6-phosphate isomerase family. 6-phosphogluconolactonase subfamily.</text>
</comment>
<evidence type="ECO:0000313" key="10">
    <source>
        <dbReference type="Proteomes" id="UP000243525"/>
    </source>
</evidence>
<dbReference type="InterPro" id="IPR037171">
    <property type="entry name" value="NagB/RpiA_transferase-like"/>
</dbReference>
<evidence type="ECO:0000256" key="6">
    <source>
        <dbReference type="ARBA" id="ARBA00020337"/>
    </source>
</evidence>
<protein>
    <recommendedName>
        <fullName evidence="6 7">6-phosphogluconolactonase</fullName>
        <shortName evidence="7">6PGL</shortName>
        <ecNumber evidence="5 7">3.1.1.31</ecNumber>
    </recommendedName>
</protein>
<dbReference type="NCBIfam" id="TIGR01198">
    <property type="entry name" value="pgl"/>
    <property type="match status" value="1"/>
</dbReference>
<accession>A0A2T5C4W0</accession>
<comment type="function">
    <text evidence="2 7">Hydrolysis of 6-phosphogluconolactone to 6-phosphogluconate.</text>
</comment>
<keyword evidence="10" id="KW-1185">Reference proteome</keyword>
<sequence>MIGFQEQQPMQTKKIKIYDNSLAVARAFATDLYLLATKAAQPVHIALSGGSTPALLFDVLAEQYAAKMPWHKIHFWWGDERCVAPTDEQSNYKMTSDHLLSRITMPAENIHRVKGEWEPRQANQEYIAEINQWLPKTNGWPVFDLIILGMGNDGHTASIFPHEIHLLNAPEICAVATHPESGQKRVSLTGKVINNAKEVCFLVTGKSKTARVDEIFNQREGYLKLPSSYIQPVQGQLTFYFDKEAASAIKAN</sequence>
<name>A0A2T5C4W0_9BACT</name>
<evidence type="ECO:0000259" key="8">
    <source>
        <dbReference type="Pfam" id="PF01182"/>
    </source>
</evidence>
<evidence type="ECO:0000256" key="1">
    <source>
        <dbReference type="ARBA" id="ARBA00000832"/>
    </source>
</evidence>
<dbReference type="Proteomes" id="UP000243525">
    <property type="component" value="Unassembled WGS sequence"/>
</dbReference>
<dbReference type="EMBL" id="QAAD01000003">
    <property type="protein sequence ID" value="PTN09883.1"/>
    <property type="molecule type" value="Genomic_DNA"/>
</dbReference>
<gene>
    <name evidence="7" type="primary">pgl</name>
    <name evidence="9" type="ORF">C8N47_103180</name>
</gene>
<dbReference type="Pfam" id="PF01182">
    <property type="entry name" value="Glucosamine_iso"/>
    <property type="match status" value="1"/>
</dbReference>
<dbReference type="InterPro" id="IPR006148">
    <property type="entry name" value="Glc/Gal-6P_isomerase"/>
</dbReference>
<comment type="pathway">
    <text evidence="3 7">Carbohydrate degradation; pentose phosphate pathway; D-ribulose 5-phosphate from D-glucose 6-phosphate (oxidative stage): step 2/3.</text>
</comment>
<dbReference type="PANTHER" id="PTHR11054:SF0">
    <property type="entry name" value="6-PHOSPHOGLUCONOLACTONASE"/>
    <property type="match status" value="1"/>
</dbReference>
<comment type="catalytic activity">
    <reaction evidence="1 7">
        <text>6-phospho-D-glucono-1,5-lactone + H2O = 6-phospho-D-gluconate + H(+)</text>
        <dbReference type="Rhea" id="RHEA:12556"/>
        <dbReference type="ChEBI" id="CHEBI:15377"/>
        <dbReference type="ChEBI" id="CHEBI:15378"/>
        <dbReference type="ChEBI" id="CHEBI:57955"/>
        <dbReference type="ChEBI" id="CHEBI:58759"/>
        <dbReference type="EC" id="3.1.1.31"/>
    </reaction>
</comment>
<dbReference type="InterPro" id="IPR039104">
    <property type="entry name" value="6PGL"/>
</dbReference>
<dbReference type="GO" id="GO:0017057">
    <property type="term" value="F:6-phosphogluconolactonase activity"/>
    <property type="evidence" value="ECO:0007669"/>
    <property type="project" value="UniProtKB-UniRule"/>
</dbReference>
<dbReference type="InterPro" id="IPR005900">
    <property type="entry name" value="6-phosphogluconolactonase_DevB"/>
</dbReference>
<dbReference type="GO" id="GO:0006098">
    <property type="term" value="P:pentose-phosphate shunt"/>
    <property type="evidence" value="ECO:0007669"/>
    <property type="project" value="UniProtKB-UniPathway"/>
</dbReference>
<evidence type="ECO:0000256" key="4">
    <source>
        <dbReference type="ARBA" id="ARBA00010662"/>
    </source>
</evidence>
<dbReference type="PANTHER" id="PTHR11054">
    <property type="entry name" value="6-PHOSPHOGLUCONOLACTONASE"/>
    <property type="match status" value="1"/>
</dbReference>
<evidence type="ECO:0000256" key="3">
    <source>
        <dbReference type="ARBA" id="ARBA00004961"/>
    </source>
</evidence>
<dbReference type="GO" id="GO:0005975">
    <property type="term" value="P:carbohydrate metabolic process"/>
    <property type="evidence" value="ECO:0007669"/>
    <property type="project" value="UniProtKB-UniRule"/>
</dbReference>
<evidence type="ECO:0000256" key="2">
    <source>
        <dbReference type="ARBA" id="ARBA00002681"/>
    </source>
</evidence>
<proteinExistence type="inferred from homology"/>
<evidence type="ECO:0000256" key="7">
    <source>
        <dbReference type="RuleBase" id="RU365095"/>
    </source>
</evidence>
<reference evidence="9 10" key="1">
    <citation type="submission" date="2018-04" db="EMBL/GenBank/DDBJ databases">
        <title>Genomic Encyclopedia of Archaeal and Bacterial Type Strains, Phase II (KMG-II): from individual species to whole genera.</title>
        <authorList>
            <person name="Goeker M."/>
        </authorList>
    </citation>
    <scope>NUCLEOTIDE SEQUENCE [LARGE SCALE GENOMIC DNA]</scope>
    <source>
        <strain evidence="9 10">DSM 28823</strain>
    </source>
</reference>
<comment type="caution">
    <text evidence="9">The sequence shown here is derived from an EMBL/GenBank/DDBJ whole genome shotgun (WGS) entry which is preliminary data.</text>
</comment>
<dbReference type="UniPathway" id="UPA00115">
    <property type="reaction ID" value="UER00409"/>
</dbReference>
<evidence type="ECO:0000313" key="9">
    <source>
        <dbReference type="EMBL" id="PTN09883.1"/>
    </source>
</evidence>
<dbReference type="EC" id="3.1.1.31" evidence="5 7"/>
<dbReference type="SUPFAM" id="SSF100950">
    <property type="entry name" value="NagB/RpiA/CoA transferase-like"/>
    <property type="match status" value="1"/>
</dbReference>
<feature type="domain" description="Glucosamine/galactosamine-6-phosphate isomerase" evidence="8">
    <location>
        <begin position="24"/>
        <end position="238"/>
    </location>
</feature>